<sequence>MAEKVNIIAQNERFLRRAKERLSTPQQYAATTEKFAEWLGNEKAYYLEARPWIVDLLLTADRTLRTHAPSLDKDEYFKIANAFIGVVRTVEPFQALFVEPNLRASVHHLLEIVAQMQTPYSVPPVPVHAPSTSIDHSQQMRPSSSSLAAALTPVDFPTSSVATALAMQPDADKPSATAPSVAPVTAPAPVETSVPAPQAKPKRKTKKKNISNLMQVDLQKYNEKRVTGQITQIGNSVSAGTISSPVDLTQDPPMKDETTPKESAASMPPAAGPSALPNSRSSSLVPKNEPTPTVVGSPVSLPSRTPTGQGDNTTVEAPLSTVADANTNKQLQSEDVEMMITTPSASVALSPAMNDKVNRVLLTLTGSSNVAVAEAVDPTTVKSDAVMSNVDTPEERPPDGVQNTSEGSMDMDVDTSQDGPANAVARSADLGAVIQDLVKKINVEELVKDINVEDVVNNVNRHIASNTADVSLELQQFSTADLPIPSTQELSFVDATPSSRTGLDAATVIVHHRGLASGSITMKFSINQNQMDAITKWNNRSKHSEDLRDSLCLSLFVLCDP</sequence>
<organism evidence="2 3">
    <name type="scientific">Mycena sanguinolenta</name>
    <dbReference type="NCBI Taxonomy" id="230812"/>
    <lineage>
        <taxon>Eukaryota</taxon>
        <taxon>Fungi</taxon>
        <taxon>Dikarya</taxon>
        <taxon>Basidiomycota</taxon>
        <taxon>Agaricomycotina</taxon>
        <taxon>Agaricomycetes</taxon>
        <taxon>Agaricomycetidae</taxon>
        <taxon>Agaricales</taxon>
        <taxon>Marasmiineae</taxon>
        <taxon>Mycenaceae</taxon>
        <taxon>Mycena</taxon>
    </lineage>
</organism>
<feature type="region of interest" description="Disordered" evidence="1">
    <location>
        <begin position="237"/>
        <end position="327"/>
    </location>
</feature>
<comment type="caution">
    <text evidence="2">The sequence shown here is derived from an EMBL/GenBank/DDBJ whole genome shotgun (WGS) entry which is preliminary data.</text>
</comment>
<feature type="region of interest" description="Disordered" evidence="1">
    <location>
        <begin position="126"/>
        <end position="146"/>
    </location>
</feature>
<proteinExistence type="predicted"/>
<feature type="compositionally biased region" description="Polar residues" evidence="1">
    <location>
        <begin position="276"/>
        <end position="285"/>
    </location>
</feature>
<feature type="compositionally biased region" description="Low complexity" evidence="1">
    <location>
        <begin position="263"/>
        <end position="275"/>
    </location>
</feature>
<evidence type="ECO:0000313" key="3">
    <source>
        <dbReference type="Proteomes" id="UP000623467"/>
    </source>
</evidence>
<protein>
    <submittedName>
        <fullName evidence="2">Uncharacterized protein</fullName>
    </submittedName>
</protein>
<evidence type="ECO:0000256" key="1">
    <source>
        <dbReference type="SAM" id="MobiDB-lite"/>
    </source>
</evidence>
<feature type="compositionally biased region" description="Polar residues" evidence="1">
    <location>
        <begin position="130"/>
        <end position="142"/>
    </location>
</feature>
<feature type="compositionally biased region" description="Low complexity" evidence="1">
    <location>
        <begin position="174"/>
        <end position="197"/>
    </location>
</feature>
<feature type="region of interest" description="Disordered" evidence="1">
    <location>
        <begin position="169"/>
        <end position="213"/>
    </location>
</feature>
<keyword evidence="3" id="KW-1185">Reference proteome</keyword>
<evidence type="ECO:0000313" key="2">
    <source>
        <dbReference type="EMBL" id="KAF7359402.1"/>
    </source>
</evidence>
<dbReference type="OrthoDB" id="3040699at2759"/>
<feature type="compositionally biased region" description="Polar residues" evidence="1">
    <location>
        <begin position="300"/>
        <end position="315"/>
    </location>
</feature>
<name>A0A8H6YHV9_9AGAR</name>
<feature type="region of interest" description="Disordered" evidence="1">
    <location>
        <begin position="386"/>
        <end position="419"/>
    </location>
</feature>
<accession>A0A8H6YHV9</accession>
<feature type="compositionally biased region" description="Polar residues" evidence="1">
    <location>
        <begin position="237"/>
        <end position="247"/>
    </location>
</feature>
<gene>
    <name evidence="2" type="ORF">MSAN_01282800</name>
</gene>
<dbReference type="EMBL" id="JACAZH010000009">
    <property type="protein sequence ID" value="KAF7359402.1"/>
    <property type="molecule type" value="Genomic_DNA"/>
</dbReference>
<reference evidence="2" key="1">
    <citation type="submission" date="2020-05" db="EMBL/GenBank/DDBJ databases">
        <title>Mycena genomes resolve the evolution of fungal bioluminescence.</title>
        <authorList>
            <person name="Tsai I.J."/>
        </authorList>
    </citation>
    <scope>NUCLEOTIDE SEQUENCE</scope>
    <source>
        <strain evidence="2">160909Yilan</strain>
    </source>
</reference>
<dbReference type="Proteomes" id="UP000623467">
    <property type="component" value="Unassembled WGS sequence"/>
</dbReference>
<feature type="compositionally biased region" description="Basic residues" evidence="1">
    <location>
        <begin position="200"/>
        <end position="209"/>
    </location>
</feature>
<dbReference type="AlphaFoldDB" id="A0A8H6YHV9"/>